<dbReference type="SUPFAM" id="SSF52980">
    <property type="entry name" value="Restriction endonuclease-like"/>
    <property type="match status" value="1"/>
</dbReference>
<dbReference type="CDD" id="cd06260">
    <property type="entry name" value="DUF820-like"/>
    <property type="match status" value="1"/>
</dbReference>
<feature type="domain" description="Putative restriction endonuclease" evidence="1">
    <location>
        <begin position="4"/>
        <end position="175"/>
    </location>
</feature>
<gene>
    <name evidence="2" type="ORF">BEN49_14750</name>
</gene>
<evidence type="ECO:0000313" key="3">
    <source>
        <dbReference type="Proteomes" id="UP000177506"/>
    </source>
</evidence>
<organism evidence="2 3">
    <name type="scientific">Hymenobacter coccineus</name>
    <dbReference type="NCBI Taxonomy" id="1908235"/>
    <lineage>
        <taxon>Bacteria</taxon>
        <taxon>Pseudomonadati</taxon>
        <taxon>Bacteroidota</taxon>
        <taxon>Cytophagia</taxon>
        <taxon>Cytophagales</taxon>
        <taxon>Hymenobacteraceae</taxon>
        <taxon>Hymenobacter</taxon>
    </lineage>
</organism>
<dbReference type="Pfam" id="PF05685">
    <property type="entry name" value="Uma2"/>
    <property type="match status" value="1"/>
</dbReference>
<proteinExistence type="predicted"/>
<evidence type="ECO:0000313" key="2">
    <source>
        <dbReference type="EMBL" id="OGX81891.1"/>
    </source>
</evidence>
<dbReference type="InterPro" id="IPR008538">
    <property type="entry name" value="Uma2"/>
</dbReference>
<dbReference type="InterPro" id="IPR012296">
    <property type="entry name" value="Nuclease_put_TT1808"/>
</dbReference>
<evidence type="ECO:0000259" key="1">
    <source>
        <dbReference type="Pfam" id="PF05685"/>
    </source>
</evidence>
<keyword evidence="3" id="KW-1185">Reference proteome</keyword>
<dbReference type="EMBL" id="MDZA01000440">
    <property type="protein sequence ID" value="OGX81891.1"/>
    <property type="molecule type" value="Genomic_DNA"/>
</dbReference>
<name>A0A1G1STH5_9BACT</name>
<reference evidence="2 3" key="1">
    <citation type="submission" date="2016-08" db="EMBL/GenBank/DDBJ databases">
        <title>Hymenobacter coccineus sp. nov., Hymenobacter lapidarius sp. nov. and Hymenobacter glacialis sp. nov., isolated from Antarctic soil.</title>
        <authorList>
            <person name="Sedlacek I."/>
            <person name="Kralova S."/>
            <person name="Kyrova K."/>
            <person name="Maslanova I."/>
            <person name="Stankova E."/>
            <person name="Vrbovska V."/>
            <person name="Nemec M."/>
            <person name="Bartak M."/>
            <person name="Svec P."/>
            <person name="Busse H.-J."/>
            <person name="Pantucek R."/>
        </authorList>
    </citation>
    <scope>NUCLEOTIDE SEQUENCE [LARGE SCALE GENOMIC DNA]</scope>
    <source>
        <strain evidence="2 3">CCM 8649</strain>
    </source>
</reference>
<protein>
    <recommendedName>
        <fullName evidence="1">Putative restriction endonuclease domain-containing protein</fullName>
    </recommendedName>
</protein>
<dbReference type="Proteomes" id="UP000177506">
    <property type="component" value="Unassembled WGS sequence"/>
</dbReference>
<dbReference type="AlphaFoldDB" id="A0A1G1STH5"/>
<dbReference type="PANTHER" id="PTHR34107:SF6">
    <property type="entry name" value="SLR0981 PROTEIN"/>
    <property type="match status" value="1"/>
</dbReference>
<accession>A0A1G1STH5</accession>
<dbReference type="PANTHER" id="PTHR34107">
    <property type="entry name" value="SLL0198 PROTEIN-RELATED"/>
    <property type="match status" value="1"/>
</dbReference>
<dbReference type="Gene3D" id="3.90.1570.10">
    <property type="entry name" value="tt1808, chain A"/>
    <property type="match status" value="1"/>
</dbReference>
<sequence length="179" mass="19826">MTEDEFYVFCQRNAELKFERRADGTIEFLSMTGGTTGRRNSELLTDLTIWNRQGRTGEVFDSSTGFRLPNGAVRSPDVAWVRADRWGALAAAQQERFPPLCPDFVVELASPSDSLTDLAAKLLEYIANGCHLAWLIDPKTETARVFRADGSVSVVKSFDETLSGEDVLPGFQFALAALR</sequence>
<dbReference type="InterPro" id="IPR011335">
    <property type="entry name" value="Restrct_endonuc-II-like"/>
</dbReference>
<comment type="caution">
    <text evidence="2">The sequence shown here is derived from an EMBL/GenBank/DDBJ whole genome shotgun (WGS) entry which is preliminary data.</text>
</comment>